<evidence type="ECO:0000259" key="2">
    <source>
        <dbReference type="Pfam" id="PF02608"/>
    </source>
</evidence>
<evidence type="ECO:0000313" key="3">
    <source>
        <dbReference type="EMBL" id="RRK32931.1"/>
    </source>
</evidence>
<sequence length="636" mass="72311">MGSEDYSRAYRLGKKDYQARMLRGVRPTLQVLDDFMPEKGSYSEMPLGLVQIPADQIVGTKTVGRSNSFSGNFMPILRETTEFASKWASLSTSHVEEGIREPIKAYEYMNKFYVEEGNKRVSVMKYFGVVSIPGNVTRIIPKRTEEKENKIYYEFLDFYRCAPINYIWFTQEGSFAKLQEAVGKGPEEEWTKDELLKFSSIYSRFSGEYETQGGGKLRITTGDAFLAFITLYGYEAIDEKTTSDLKELMTKSWEEFELLQEDQVVDLKMKPNEEKKPLLSLLLPLSIPKLKIAFIYEKTPGTSAWAYAHELGRLHLEQTFSEEVQTVSYENATLENIEAILEEAIGSGCNLIFTTTPSFVQASVKAAIANPEIRILNCSLNTSHRYIRTYYSRMHEAKFLMGAIAGAMAENNRMTYIADYPICGSIANINAFALGAKMINPRAEVFLEWSTLKDVDIDEKIRSNKSSCVSGRDMVIPEDASRFFGLYHMEGGWLRNLAMPLWHWGKFYERLIRTIMDGTWKYDDNPASTKAINYWWGMSSGVIDVICSQNLPIGTKRLVELLRATISSDIFNPFSGILYSQTGIVQGEPDRILSPEEIMTMDWLAENVIGSIPKKEELKEEAKPVIEQQGVQKKEG</sequence>
<feature type="domain" description="ABC transporter substrate-binding protein PnrA-like" evidence="2">
    <location>
        <begin position="290"/>
        <end position="461"/>
    </location>
</feature>
<dbReference type="PANTHER" id="PTHR43208">
    <property type="entry name" value="ABC TRANSPORTER SUBSTRATE-BINDING PROTEIN"/>
    <property type="match status" value="1"/>
</dbReference>
<dbReference type="Pfam" id="PF02608">
    <property type="entry name" value="Bmp"/>
    <property type="match status" value="1"/>
</dbReference>
<evidence type="ECO:0000256" key="1">
    <source>
        <dbReference type="ARBA" id="ARBA00022729"/>
    </source>
</evidence>
<dbReference type="EMBL" id="RHJS01000002">
    <property type="protein sequence ID" value="RRK32931.1"/>
    <property type="molecule type" value="Genomic_DNA"/>
</dbReference>
<reference evidence="3" key="1">
    <citation type="submission" date="2018-10" db="EMBL/GenBank/DDBJ databases">
        <title>Schaedlerella arabinophila gen. nov. sp. nov., isolated from the mouse intestinal tract and comparative analysis with the genome of the closely related altered Schaedler flora strain ASF502.</title>
        <authorList>
            <person name="Miyake S."/>
            <person name="Soh M."/>
            <person name="Seedorf H."/>
        </authorList>
    </citation>
    <scope>NUCLEOTIDE SEQUENCE [LARGE SCALE GENOMIC DNA]</scope>
    <source>
        <strain evidence="3">DSM 106076</strain>
    </source>
</reference>
<keyword evidence="4" id="KW-1185">Reference proteome</keyword>
<dbReference type="GO" id="GO:0005886">
    <property type="term" value="C:plasma membrane"/>
    <property type="evidence" value="ECO:0007669"/>
    <property type="project" value="InterPro"/>
</dbReference>
<dbReference type="Proteomes" id="UP000274920">
    <property type="component" value="Unassembled WGS sequence"/>
</dbReference>
<dbReference type="InterPro" id="IPR003760">
    <property type="entry name" value="PnrA-like"/>
</dbReference>
<proteinExistence type="predicted"/>
<dbReference type="RefSeq" id="WP_125128333.1">
    <property type="nucleotide sequence ID" value="NZ_RHJS01000002.1"/>
</dbReference>
<gene>
    <name evidence="3" type="ORF">EBB54_17345</name>
</gene>
<evidence type="ECO:0000313" key="4">
    <source>
        <dbReference type="Proteomes" id="UP000274920"/>
    </source>
</evidence>
<protein>
    <submittedName>
        <fullName evidence="3">BMP family ABC transporter substrate-binding protein</fullName>
    </submittedName>
</protein>
<dbReference type="Gene3D" id="3.40.50.2300">
    <property type="match status" value="2"/>
</dbReference>
<dbReference type="InterPro" id="IPR052910">
    <property type="entry name" value="ABC-Purine-Binding"/>
</dbReference>
<keyword evidence="1" id="KW-0732">Signal</keyword>
<comment type="caution">
    <text evidence="3">The sequence shown here is derived from an EMBL/GenBank/DDBJ whole genome shotgun (WGS) entry which is preliminary data.</text>
</comment>
<name>A0A426DJW3_9FIRM</name>
<dbReference type="PANTHER" id="PTHR43208:SF1">
    <property type="entry name" value="ABC TRANSPORTER SUBSTRATE-BINDING PROTEIN"/>
    <property type="match status" value="1"/>
</dbReference>
<accession>A0A426DJW3</accession>
<dbReference type="AlphaFoldDB" id="A0A426DJW3"/>
<organism evidence="3 4">
    <name type="scientific">Schaedlerella arabinosiphila</name>
    <dbReference type="NCBI Taxonomy" id="2044587"/>
    <lineage>
        <taxon>Bacteria</taxon>
        <taxon>Bacillati</taxon>
        <taxon>Bacillota</taxon>
        <taxon>Clostridia</taxon>
        <taxon>Lachnospirales</taxon>
        <taxon>Lachnospiraceae</taxon>
        <taxon>Schaedlerella</taxon>
    </lineage>
</organism>